<feature type="repeat" description="TPR" evidence="5">
    <location>
        <begin position="70"/>
        <end position="103"/>
    </location>
</feature>
<dbReference type="FunFam" id="1.25.40.10:FF:000010">
    <property type="entry name" value="Stress-induced phosphoprotein 1"/>
    <property type="match status" value="1"/>
</dbReference>
<evidence type="ECO:0000256" key="6">
    <source>
        <dbReference type="SAM" id="MobiDB-lite"/>
    </source>
</evidence>
<dbReference type="Pfam" id="PF07719">
    <property type="entry name" value="TPR_2"/>
    <property type="match status" value="1"/>
</dbReference>
<dbReference type="FunFam" id="1.10.260.100:FF:000004">
    <property type="entry name" value="Putative stress-induced-phosphoprotein 1"/>
    <property type="match status" value="1"/>
</dbReference>
<comment type="caution">
    <text evidence="8">The sequence shown here is derived from an EMBL/GenBank/DDBJ whole genome shotgun (WGS) entry which is preliminary data.</text>
</comment>
<dbReference type="AlphaFoldDB" id="A0AAE0FKH5"/>
<keyword evidence="3" id="KW-0677">Repeat</keyword>
<dbReference type="SUPFAM" id="SSF48452">
    <property type="entry name" value="TPR-like"/>
    <property type="match status" value="3"/>
</dbReference>
<feature type="domain" description="STI1" evidence="7">
    <location>
        <begin position="146"/>
        <end position="185"/>
    </location>
</feature>
<dbReference type="SMART" id="SM00028">
    <property type="entry name" value="TPR"/>
    <property type="match status" value="9"/>
</dbReference>
<feature type="domain" description="STI1" evidence="7">
    <location>
        <begin position="513"/>
        <end position="550"/>
    </location>
</feature>
<evidence type="ECO:0000256" key="4">
    <source>
        <dbReference type="ARBA" id="ARBA00022803"/>
    </source>
</evidence>
<dbReference type="InterPro" id="IPR013105">
    <property type="entry name" value="TPR_2"/>
</dbReference>
<dbReference type="GO" id="GO:0051879">
    <property type="term" value="F:Hsp90 protein binding"/>
    <property type="evidence" value="ECO:0007669"/>
    <property type="project" value="TreeGrafter"/>
</dbReference>
<dbReference type="Pfam" id="PF13414">
    <property type="entry name" value="TPR_11"/>
    <property type="match status" value="2"/>
</dbReference>
<protein>
    <submittedName>
        <fullName evidence="8">DNA binding protein</fullName>
    </submittedName>
</protein>
<feature type="repeat" description="TPR" evidence="5">
    <location>
        <begin position="2"/>
        <end position="35"/>
    </location>
</feature>
<dbReference type="InterPro" id="IPR011990">
    <property type="entry name" value="TPR-like_helical_dom_sf"/>
</dbReference>
<feature type="region of interest" description="Disordered" evidence="6">
    <location>
        <begin position="197"/>
        <end position="238"/>
    </location>
</feature>
<evidence type="ECO:0000256" key="3">
    <source>
        <dbReference type="ARBA" id="ARBA00022737"/>
    </source>
</evidence>
<reference evidence="8 9" key="1">
    <citation type="journal article" date="2015" name="Genome Biol. Evol.">
        <title>Comparative Genomics of a Bacterivorous Green Alga Reveals Evolutionary Causalities and Consequences of Phago-Mixotrophic Mode of Nutrition.</title>
        <authorList>
            <person name="Burns J.A."/>
            <person name="Paasch A."/>
            <person name="Narechania A."/>
            <person name="Kim E."/>
        </authorList>
    </citation>
    <scope>NUCLEOTIDE SEQUENCE [LARGE SCALE GENOMIC DNA]</scope>
    <source>
        <strain evidence="8 9">PLY_AMNH</strain>
    </source>
</reference>
<sequence length="563" mass="62989">MADEAKAKGNAAFSAGRFEEAIGHFTDAVNLDPSNHVLYSNRSAAQASLKRFGPALEDAQKTVELKPDWAKGYSRLGAAHFGLRSFDESIEAYKKGVELDPANEQIKAGLSEVENAKEAKESGGGGMGGLGNMFSSPDIWAKLAQNPETRGYLAQPDFVQMLNAVQANPSALGTYMSDPRMMKVLGMMIGVNVSSGDEFMKEQGGKPESPAAPTPKEPEPEPEPMMTDEEQAEKKAKEDAIKEKELGNAAYKKKEFETAIEHYNKAIELNDSDISFLTNRAAVYMEMGNFDDCIKDCDTAFEKGRELRIDFKLVARALSRKGTALTKKGELKDAIEVFNRSLMEHRNADTLKKLKDAESAYKKQQEEAYLNPELADEEKNKGNELFRDGKFADAVKHYSEAIKRNPKDHKVYSNRAACYMKLAAFNEALKDANQCIAIDPTFPKGYTRKGAVQFFMKEYDKAMETYQEGLKHDANNEELTDGIKRCVDMINKGNRGELSEEEMKMRQQKAMQDPEIQMILQDPIMRQVLNDFQTDPKAAQVSTSASLSQPRLLWLSQLRLLWR</sequence>
<name>A0AAE0FKH5_9CHLO</name>
<organism evidence="8 9">
    <name type="scientific">Cymbomonas tetramitiformis</name>
    <dbReference type="NCBI Taxonomy" id="36881"/>
    <lineage>
        <taxon>Eukaryota</taxon>
        <taxon>Viridiplantae</taxon>
        <taxon>Chlorophyta</taxon>
        <taxon>Pyramimonadophyceae</taxon>
        <taxon>Pyramimonadales</taxon>
        <taxon>Pyramimonadaceae</taxon>
        <taxon>Cymbomonas</taxon>
    </lineage>
</organism>
<dbReference type="Pfam" id="PF13181">
    <property type="entry name" value="TPR_8"/>
    <property type="match status" value="1"/>
</dbReference>
<proteinExistence type="predicted"/>
<dbReference type="FunFam" id="1.25.40.10:FF:000020">
    <property type="entry name" value="Stress-induced phosphoprotein 1"/>
    <property type="match status" value="1"/>
</dbReference>
<dbReference type="GO" id="GO:0005737">
    <property type="term" value="C:cytoplasm"/>
    <property type="evidence" value="ECO:0007669"/>
    <property type="project" value="UniProtKB-SubCell"/>
</dbReference>
<dbReference type="Gene3D" id="1.10.260.100">
    <property type="match status" value="2"/>
</dbReference>
<dbReference type="Gene3D" id="1.25.40.10">
    <property type="entry name" value="Tetratricopeptide repeat domain"/>
    <property type="match status" value="3"/>
</dbReference>
<evidence type="ECO:0000313" key="9">
    <source>
        <dbReference type="Proteomes" id="UP001190700"/>
    </source>
</evidence>
<dbReference type="Proteomes" id="UP001190700">
    <property type="component" value="Unassembled WGS sequence"/>
</dbReference>
<keyword evidence="4 5" id="KW-0802">TPR repeat</keyword>
<dbReference type="InterPro" id="IPR041243">
    <property type="entry name" value="STI1/HOP_DP"/>
</dbReference>
<dbReference type="FunFam" id="1.25.40.10:FF:000102">
    <property type="entry name" value="hsp70-Hsp90 organizing protein 3-like"/>
    <property type="match status" value="1"/>
</dbReference>
<dbReference type="Pfam" id="PF17830">
    <property type="entry name" value="STI1-HOP_DP"/>
    <property type="match status" value="2"/>
</dbReference>
<feature type="compositionally biased region" description="Acidic residues" evidence="6">
    <location>
        <begin position="220"/>
        <end position="231"/>
    </location>
</feature>
<gene>
    <name evidence="8" type="ORF">CYMTET_29735</name>
</gene>
<feature type="repeat" description="TPR" evidence="5">
    <location>
        <begin position="315"/>
        <end position="348"/>
    </location>
</feature>
<accession>A0AAE0FKH5</accession>
<evidence type="ECO:0000256" key="2">
    <source>
        <dbReference type="ARBA" id="ARBA00022490"/>
    </source>
</evidence>
<evidence type="ECO:0000259" key="7">
    <source>
        <dbReference type="SMART" id="SM00727"/>
    </source>
</evidence>
<comment type="subcellular location">
    <subcellularLocation>
        <location evidence="1">Cytoplasm</location>
    </subcellularLocation>
</comment>
<evidence type="ECO:0000256" key="1">
    <source>
        <dbReference type="ARBA" id="ARBA00004496"/>
    </source>
</evidence>
<dbReference type="InterPro" id="IPR019734">
    <property type="entry name" value="TPR_rpt"/>
</dbReference>
<evidence type="ECO:0000256" key="5">
    <source>
        <dbReference type="PROSITE-ProRule" id="PRU00339"/>
    </source>
</evidence>
<feature type="repeat" description="TPR" evidence="5">
    <location>
        <begin position="443"/>
        <end position="476"/>
    </location>
</feature>
<feature type="repeat" description="TPR" evidence="5">
    <location>
        <begin position="409"/>
        <end position="442"/>
    </location>
</feature>
<dbReference type="InterPro" id="IPR006636">
    <property type="entry name" value="STI1_HS-bd"/>
</dbReference>
<dbReference type="EMBL" id="LGRX02016958">
    <property type="protein sequence ID" value="KAK3261357.1"/>
    <property type="molecule type" value="Genomic_DNA"/>
</dbReference>
<feature type="repeat" description="TPR" evidence="5">
    <location>
        <begin position="240"/>
        <end position="273"/>
    </location>
</feature>
<dbReference type="PROSITE" id="PS50005">
    <property type="entry name" value="TPR"/>
    <property type="match status" value="7"/>
</dbReference>
<feature type="repeat" description="TPR" evidence="5">
    <location>
        <begin position="375"/>
        <end position="408"/>
    </location>
</feature>
<dbReference type="PANTHER" id="PTHR22904">
    <property type="entry name" value="TPR REPEAT CONTAINING PROTEIN"/>
    <property type="match status" value="1"/>
</dbReference>
<dbReference type="PANTHER" id="PTHR22904:SF533">
    <property type="entry name" value="HSP70-HSP90 ORGANIZING PROTEIN 3"/>
    <property type="match status" value="1"/>
</dbReference>
<keyword evidence="9" id="KW-1185">Reference proteome</keyword>
<evidence type="ECO:0000313" key="8">
    <source>
        <dbReference type="EMBL" id="KAK3261357.1"/>
    </source>
</evidence>
<dbReference type="SMART" id="SM00727">
    <property type="entry name" value="STI1"/>
    <property type="match status" value="2"/>
</dbReference>
<keyword evidence="2" id="KW-0963">Cytoplasm</keyword>
<feature type="non-terminal residue" evidence="8">
    <location>
        <position position="563"/>
    </location>
</feature>